<feature type="compositionally biased region" description="Basic and acidic residues" evidence="1">
    <location>
        <begin position="21"/>
        <end position="30"/>
    </location>
</feature>
<dbReference type="EMBL" id="CP132508">
    <property type="protein sequence ID" value="WPD19129.1"/>
    <property type="molecule type" value="Genomic_DNA"/>
</dbReference>
<dbReference type="Pfam" id="PF10704">
    <property type="entry name" value="DUF2508"/>
    <property type="match status" value="1"/>
</dbReference>
<evidence type="ECO:0000256" key="1">
    <source>
        <dbReference type="SAM" id="MobiDB-lite"/>
    </source>
</evidence>
<dbReference type="RefSeq" id="WP_318750741.1">
    <property type="nucleotide sequence ID" value="NZ_CP132508.1"/>
</dbReference>
<sequence length="159" mass="17702">MRVEWGRIWRRRWPLRWRRPATRDGDEPASRGRAPARILAADPGRPGPTTAPWPQQGRVPGAAGAPEAVSPASATAAEPAGPADGDFDWVAAIDQARRDWEQARRYFECVTDRDLVDQAIHLVLAAEKRYAYLLKQARLRGIRGLPPRPDADDGRRAVP</sequence>
<feature type="region of interest" description="Disordered" evidence="1">
    <location>
        <begin position="17"/>
        <end position="86"/>
    </location>
</feature>
<dbReference type="InterPro" id="IPR019644">
    <property type="entry name" value="DUF2508"/>
</dbReference>
<evidence type="ECO:0000313" key="3">
    <source>
        <dbReference type="Proteomes" id="UP001304683"/>
    </source>
</evidence>
<reference evidence="2 3" key="1">
    <citation type="submission" date="2023-08" db="EMBL/GenBank/DDBJ databases">
        <title>Genome sequence of Thermaerobacter compostii strain Ins1, a spore-forming filamentous bacterium isolated from a deep geothermal reservoir.</title>
        <authorList>
            <person name="Bregnard D."/>
            <person name="Gonzalez D."/>
            <person name="Junier P."/>
        </authorList>
    </citation>
    <scope>NUCLEOTIDE SEQUENCE [LARGE SCALE GENOMIC DNA]</scope>
    <source>
        <strain evidence="2 3">Ins1</strain>
    </source>
</reference>
<evidence type="ECO:0000313" key="2">
    <source>
        <dbReference type="EMBL" id="WPD19129.1"/>
    </source>
</evidence>
<gene>
    <name evidence="2" type="ORF">Q5761_00115</name>
</gene>
<dbReference type="Proteomes" id="UP001304683">
    <property type="component" value="Chromosome"/>
</dbReference>
<keyword evidence="3" id="KW-1185">Reference proteome</keyword>
<organism evidence="2 3">
    <name type="scientific">Thermaerobacter composti</name>
    <dbReference type="NCBI Taxonomy" id="554949"/>
    <lineage>
        <taxon>Bacteria</taxon>
        <taxon>Bacillati</taxon>
        <taxon>Bacillota</taxon>
        <taxon>Clostridia</taxon>
        <taxon>Eubacteriales</taxon>
        <taxon>Clostridiales Family XVII. Incertae Sedis</taxon>
        <taxon>Thermaerobacter</taxon>
    </lineage>
</organism>
<feature type="compositionally biased region" description="Low complexity" evidence="1">
    <location>
        <begin position="65"/>
        <end position="84"/>
    </location>
</feature>
<proteinExistence type="predicted"/>
<name>A0ABZ0QPF5_9FIRM</name>
<protein>
    <submittedName>
        <fullName evidence="2">YaaL family protein</fullName>
    </submittedName>
</protein>
<accession>A0ABZ0QPF5</accession>